<keyword evidence="2" id="KW-1185">Reference proteome</keyword>
<evidence type="ECO:0000313" key="2">
    <source>
        <dbReference type="Proteomes" id="UP000634780"/>
    </source>
</evidence>
<dbReference type="Proteomes" id="UP000634780">
    <property type="component" value="Unassembled WGS sequence"/>
</dbReference>
<protein>
    <submittedName>
        <fullName evidence="1">Uncharacterized protein</fullName>
    </submittedName>
</protein>
<sequence>MYQPRIGASGGAGVRAPHAHPVRALLQITGLIHDQHRIRARTPLPGAVVPPANLLGR</sequence>
<comment type="caution">
    <text evidence="1">The sequence shown here is derived from an EMBL/GenBank/DDBJ whole genome shotgun (WGS) entry which is preliminary data.</text>
</comment>
<organism evidence="1 2">
    <name type="scientific">Streptomyces flavofungini</name>
    <dbReference type="NCBI Taxonomy" id="68200"/>
    <lineage>
        <taxon>Bacteria</taxon>
        <taxon>Bacillati</taxon>
        <taxon>Actinomycetota</taxon>
        <taxon>Actinomycetes</taxon>
        <taxon>Kitasatosporales</taxon>
        <taxon>Streptomycetaceae</taxon>
        <taxon>Streptomyces</taxon>
    </lineage>
</organism>
<accession>A0ABS0XHE4</accession>
<proteinExistence type="predicted"/>
<name>A0ABS0XHE4_9ACTN</name>
<dbReference type="EMBL" id="JAEKOZ010000041">
    <property type="protein sequence ID" value="MBJ3812635.1"/>
    <property type="molecule type" value="Genomic_DNA"/>
</dbReference>
<evidence type="ECO:0000313" key="1">
    <source>
        <dbReference type="EMBL" id="MBJ3812635.1"/>
    </source>
</evidence>
<gene>
    <name evidence="1" type="ORF">JGB26_37140</name>
</gene>
<reference evidence="1 2" key="1">
    <citation type="submission" date="2020-12" db="EMBL/GenBank/DDBJ databases">
        <title>Streptomyces typhae sp. nov., a novel endophytic actinomycete isolated from the root of cattail pollen (Typha angustifolia L.).</title>
        <authorList>
            <person name="Peng C."/>
            <person name="Liu C."/>
        </authorList>
    </citation>
    <scope>NUCLEOTIDE SEQUENCE [LARGE SCALE GENOMIC DNA]</scope>
    <source>
        <strain evidence="1 2">JCM 4753</strain>
    </source>
</reference>